<evidence type="ECO:0000313" key="1">
    <source>
        <dbReference type="EMBL" id="CAE0675045.1"/>
    </source>
</evidence>
<dbReference type="EMBL" id="HBIV01037695">
    <property type="protein sequence ID" value="CAE0675045.1"/>
    <property type="molecule type" value="Transcribed_RNA"/>
</dbReference>
<dbReference type="AlphaFoldDB" id="A0A7S4DWA4"/>
<dbReference type="InterPro" id="IPR009072">
    <property type="entry name" value="Histone-fold"/>
</dbReference>
<gene>
    <name evidence="1" type="ORF">LGLO00237_LOCUS26821</name>
</gene>
<organism evidence="1">
    <name type="scientific">Lotharella globosa</name>
    <dbReference type="NCBI Taxonomy" id="91324"/>
    <lineage>
        <taxon>Eukaryota</taxon>
        <taxon>Sar</taxon>
        <taxon>Rhizaria</taxon>
        <taxon>Cercozoa</taxon>
        <taxon>Chlorarachniophyceae</taxon>
        <taxon>Lotharella</taxon>
    </lineage>
</organism>
<protein>
    <submittedName>
        <fullName evidence="1">Uncharacterized protein</fullName>
    </submittedName>
</protein>
<name>A0A7S4DWA4_9EUKA</name>
<dbReference type="Gene3D" id="1.10.20.10">
    <property type="entry name" value="Histone, subunit A"/>
    <property type="match status" value="2"/>
</dbReference>
<dbReference type="GO" id="GO:0046982">
    <property type="term" value="F:protein heterodimerization activity"/>
    <property type="evidence" value="ECO:0007669"/>
    <property type="project" value="InterPro"/>
</dbReference>
<reference evidence="1" key="1">
    <citation type="submission" date="2021-01" db="EMBL/GenBank/DDBJ databases">
        <authorList>
            <person name="Corre E."/>
            <person name="Pelletier E."/>
            <person name="Niang G."/>
            <person name="Scheremetjew M."/>
            <person name="Finn R."/>
            <person name="Kale V."/>
            <person name="Holt S."/>
            <person name="Cochrane G."/>
            <person name="Meng A."/>
            <person name="Brown T."/>
            <person name="Cohen L."/>
        </authorList>
    </citation>
    <scope>NUCLEOTIDE SEQUENCE</scope>
    <source>
        <strain evidence="1">CCCM811</strain>
    </source>
</reference>
<accession>A0A7S4DWA4</accession>
<sequence>MNHYDVREAVKSWSLDHRQEWFPQEWEDFEKAIIDISREIDSSLRLTKHAIACLHDFIHALLQWLLDASVRNHFRMAARLLRQLGVNPTQDSLQVMWGSEVEGKYLVSQGVKGETELRLMWLSRNEAQKLGKPVPLSAKEWENFLKDFPPIGELDPSRMPKGTEPGMLMMSEIAVILAVRDITGDSLGDCSVQEIDKSLMQIQSRFRSPDVKSRDLHEILAATPDFFTKLSKYKQLPILVVAEKMRSYLRTLHKGLNFTPEAAASVTAVLTCITVDILERAGNCCTEVRVIRPQCGQCDFPSYINRRHLLLAVGGDEELSDLFMTRGEIIGAGRIPHIPTVCVKVRFEDQARSIPGWERRRGILTCNGELWGDGRCEGELTMMKVFGKETHWYPFREEWHTWDGGDIDFQREDTAQVSHWRRLKDLIAASGGSEGSDREECDLPLPDLENIRVNEGIFELALLQIAAQAGVPAITYPAFRRLTQVASFHLKSIVADLTRCSEEGEEKVIRAQDVIELGMTAFPSRPARWIYGTGEIYKVLGMESERERRDVDSKNRECWVDFSNLELGLQVVPEEEDHGPACVLCPKRWIQLFPGEGSYDEEEKMDHERLVSEATTHTQKTHLKMLDVMRRVQKVYGPLIPCQVFYNLVRTFHQETPASLNDRPSRCRWMPMALVALNTQFEEVICRVLRTARICALKQLQNTNGQFGFARYTLTLADLELGMRGLREKLKRHLPMLPMLHDLIMAATADPHDKAHLGFGTGAGSVRIGNFQHHAFSSEASRFPLRAAAIATSEN</sequence>
<dbReference type="SUPFAM" id="SSF47113">
    <property type="entry name" value="Histone-fold"/>
    <property type="match status" value="1"/>
</dbReference>
<proteinExistence type="predicted"/>